<evidence type="ECO:0000256" key="6">
    <source>
        <dbReference type="PROSITE-ProRule" id="PRU00089"/>
    </source>
</evidence>
<reference evidence="8" key="1">
    <citation type="submission" date="2023-10" db="EMBL/GenBank/DDBJ databases">
        <title>Genome assembly of Pristionchus species.</title>
        <authorList>
            <person name="Yoshida K."/>
            <person name="Sommer R.J."/>
        </authorList>
    </citation>
    <scope>NUCLEOTIDE SEQUENCE</scope>
    <source>
        <strain evidence="8">RS5133</strain>
    </source>
</reference>
<sequence length="147" mass="16496">DSGWDLTKYAGANHSNSNSNCSMAGLEWMNKVDLTKFQEQITPDIIQKFNDSNTEASSDNSKPAWSYSCMVALAIKSSLTGELAVSDIYKFICAEFPYFQNAPPGWKNSVRHNLSLNKSFLKTEVKSDQQGRKSCLWSIRPEKMAKV</sequence>
<dbReference type="InterPro" id="IPR036388">
    <property type="entry name" value="WH-like_DNA-bd_sf"/>
</dbReference>
<dbReference type="PANTHER" id="PTHR13962:SF17">
    <property type="entry name" value="FORKHEAD BOX PROTEIN N4"/>
    <property type="match status" value="1"/>
</dbReference>
<keyword evidence="2" id="KW-0805">Transcription regulation</keyword>
<feature type="DNA-binding region" description="Fork-head" evidence="6">
    <location>
        <begin position="62"/>
        <end position="147"/>
    </location>
</feature>
<dbReference type="GO" id="GO:0000987">
    <property type="term" value="F:cis-regulatory region sequence-specific DNA binding"/>
    <property type="evidence" value="ECO:0007669"/>
    <property type="project" value="TreeGrafter"/>
</dbReference>
<dbReference type="InterPro" id="IPR047119">
    <property type="entry name" value="FOXN2/3-like"/>
</dbReference>
<keyword evidence="5 6" id="KW-0539">Nucleus</keyword>
<keyword evidence="4" id="KW-0804">Transcription</keyword>
<dbReference type="PANTHER" id="PTHR13962">
    <property type="entry name" value="FORKHEAD BOX PROTEIN N3-LIKE PROTEIN-RELATED"/>
    <property type="match status" value="1"/>
</dbReference>
<dbReference type="Gene3D" id="1.10.10.10">
    <property type="entry name" value="Winged helix-like DNA-binding domain superfamily/Winged helix DNA-binding domain"/>
    <property type="match status" value="1"/>
</dbReference>
<evidence type="ECO:0000256" key="4">
    <source>
        <dbReference type="ARBA" id="ARBA00023163"/>
    </source>
</evidence>
<evidence type="ECO:0000256" key="3">
    <source>
        <dbReference type="ARBA" id="ARBA00023125"/>
    </source>
</evidence>
<feature type="non-terminal residue" evidence="8">
    <location>
        <position position="1"/>
    </location>
</feature>
<dbReference type="Proteomes" id="UP001432322">
    <property type="component" value="Unassembled WGS sequence"/>
</dbReference>
<dbReference type="GO" id="GO:0005634">
    <property type="term" value="C:nucleus"/>
    <property type="evidence" value="ECO:0007669"/>
    <property type="project" value="UniProtKB-SubCell"/>
</dbReference>
<dbReference type="InterPro" id="IPR030456">
    <property type="entry name" value="TF_fork_head_CS_2"/>
</dbReference>
<evidence type="ECO:0000256" key="1">
    <source>
        <dbReference type="ARBA" id="ARBA00004123"/>
    </source>
</evidence>
<proteinExistence type="predicted"/>
<accession>A0AAV5VYC3</accession>
<dbReference type="Pfam" id="PF00250">
    <property type="entry name" value="Forkhead"/>
    <property type="match status" value="1"/>
</dbReference>
<evidence type="ECO:0000256" key="5">
    <source>
        <dbReference type="ARBA" id="ARBA00023242"/>
    </source>
</evidence>
<gene>
    <name evidence="8" type="ORF">PFISCL1PPCAC_15690</name>
</gene>
<dbReference type="SMART" id="SM00339">
    <property type="entry name" value="FH"/>
    <property type="match status" value="1"/>
</dbReference>
<feature type="domain" description="Fork-head" evidence="7">
    <location>
        <begin position="62"/>
        <end position="147"/>
    </location>
</feature>
<evidence type="ECO:0000313" key="9">
    <source>
        <dbReference type="Proteomes" id="UP001432322"/>
    </source>
</evidence>
<keyword evidence="3 6" id="KW-0238">DNA-binding</keyword>
<dbReference type="SUPFAM" id="SSF46785">
    <property type="entry name" value="Winged helix' DNA-binding domain"/>
    <property type="match status" value="1"/>
</dbReference>
<dbReference type="AlphaFoldDB" id="A0AAV5VYC3"/>
<feature type="non-terminal residue" evidence="8">
    <location>
        <position position="147"/>
    </location>
</feature>
<name>A0AAV5VYC3_9BILA</name>
<dbReference type="PROSITE" id="PS50039">
    <property type="entry name" value="FORK_HEAD_3"/>
    <property type="match status" value="1"/>
</dbReference>
<protein>
    <recommendedName>
        <fullName evidence="7">Fork-head domain-containing protein</fullName>
    </recommendedName>
</protein>
<dbReference type="InterPro" id="IPR036390">
    <property type="entry name" value="WH_DNA-bd_sf"/>
</dbReference>
<dbReference type="PRINTS" id="PR00053">
    <property type="entry name" value="FORKHEAD"/>
</dbReference>
<organism evidence="8 9">
    <name type="scientific">Pristionchus fissidentatus</name>
    <dbReference type="NCBI Taxonomy" id="1538716"/>
    <lineage>
        <taxon>Eukaryota</taxon>
        <taxon>Metazoa</taxon>
        <taxon>Ecdysozoa</taxon>
        <taxon>Nematoda</taxon>
        <taxon>Chromadorea</taxon>
        <taxon>Rhabditida</taxon>
        <taxon>Rhabditina</taxon>
        <taxon>Diplogasteromorpha</taxon>
        <taxon>Diplogasteroidea</taxon>
        <taxon>Neodiplogasteridae</taxon>
        <taxon>Pristionchus</taxon>
    </lineage>
</organism>
<evidence type="ECO:0000256" key="2">
    <source>
        <dbReference type="ARBA" id="ARBA00023015"/>
    </source>
</evidence>
<comment type="subcellular location">
    <subcellularLocation>
        <location evidence="1 6">Nucleus</location>
    </subcellularLocation>
</comment>
<evidence type="ECO:0000313" key="8">
    <source>
        <dbReference type="EMBL" id="GMT24393.1"/>
    </source>
</evidence>
<dbReference type="GO" id="GO:0003700">
    <property type="term" value="F:DNA-binding transcription factor activity"/>
    <property type="evidence" value="ECO:0007669"/>
    <property type="project" value="InterPro"/>
</dbReference>
<dbReference type="EMBL" id="BTSY01000004">
    <property type="protein sequence ID" value="GMT24393.1"/>
    <property type="molecule type" value="Genomic_DNA"/>
</dbReference>
<evidence type="ECO:0000259" key="7">
    <source>
        <dbReference type="PROSITE" id="PS50039"/>
    </source>
</evidence>
<keyword evidence="9" id="KW-1185">Reference proteome</keyword>
<comment type="caution">
    <text evidence="8">The sequence shown here is derived from an EMBL/GenBank/DDBJ whole genome shotgun (WGS) entry which is preliminary data.</text>
</comment>
<dbReference type="PROSITE" id="PS00658">
    <property type="entry name" value="FORK_HEAD_2"/>
    <property type="match status" value="1"/>
</dbReference>
<dbReference type="InterPro" id="IPR001766">
    <property type="entry name" value="Fork_head_dom"/>
</dbReference>